<evidence type="ECO:0000313" key="10">
    <source>
        <dbReference type="Proteomes" id="UP000234300"/>
    </source>
</evidence>
<feature type="transmembrane region" description="Helical" evidence="7">
    <location>
        <begin position="120"/>
        <end position="140"/>
    </location>
</feature>
<feature type="transmembrane region" description="Helical" evidence="7">
    <location>
        <begin position="59"/>
        <end position="78"/>
    </location>
</feature>
<comment type="subcellular location">
    <subcellularLocation>
        <location evidence="1">Cell membrane</location>
        <topology evidence="1">Multi-pass membrane protein</topology>
    </subcellularLocation>
</comment>
<dbReference type="PANTHER" id="PTHR42718">
    <property type="entry name" value="MAJOR FACILITATOR SUPERFAMILY MULTIDRUG TRANSPORTER MFSC"/>
    <property type="match status" value="1"/>
</dbReference>
<feature type="transmembrane region" description="Helical" evidence="7">
    <location>
        <begin position="211"/>
        <end position="228"/>
    </location>
</feature>
<keyword evidence="4 7" id="KW-0812">Transmembrane</keyword>
<feature type="transmembrane region" description="Helical" evidence="7">
    <location>
        <begin position="343"/>
        <end position="361"/>
    </location>
</feature>
<keyword evidence="5 7" id="KW-1133">Transmembrane helix</keyword>
<protein>
    <submittedName>
        <fullName evidence="9">Drug resistance transporter, EmrB/QacA subfamily</fullName>
    </submittedName>
</protein>
<evidence type="ECO:0000256" key="6">
    <source>
        <dbReference type="ARBA" id="ARBA00023136"/>
    </source>
</evidence>
<evidence type="ECO:0000256" key="7">
    <source>
        <dbReference type="SAM" id="Phobius"/>
    </source>
</evidence>
<feature type="transmembrane region" description="Helical" evidence="7">
    <location>
        <begin position="308"/>
        <end position="331"/>
    </location>
</feature>
<feature type="transmembrane region" description="Helical" evidence="7">
    <location>
        <begin position="367"/>
        <end position="387"/>
    </location>
</feature>
<evidence type="ECO:0000259" key="8">
    <source>
        <dbReference type="PROSITE" id="PS50850"/>
    </source>
</evidence>
<dbReference type="Gene3D" id="1.20.1250.20">
    <property type="entry name" value="MFS general substrate transporter like domains"/>
    <property type="match status" value="1"/>
</dbReference>
<dbReference type="Pfam" id="PF07690">
    <property type="entry name" value="MFS_1"/>
    <property type="match status" value="1"/>
</dbReference>
<feature type="transmembrane region" description="Helical" evidence="7">
    <location>
        <begin position="23"/>
        <end position="47"/>
    </location>
</feature>
<dbReference type="RefSeq" id="WP_101556534.1">
    <property type="nucleotide sequence ID" value="NZ_FXZI01000002.1"/>
</dbReference>
<dbReference type="InterPro" id="IPR011701">
    <property type="entry name" value="MFS"/>
</dbReference>
<evidence type="ECO:0000256" key="4">
    <source>
        <dbReference type="ARBA" id="ARBA00022692"/>
    </source>
</evidence>
<evidence type="ECO:0000313" key="9">
    <source>
        <dbReference type="EMBL" id="SMX77806.1"/>
    </source>
</evidence>
<evidence type="ECO:0000256" key="3">
    <source>
        <dbReference type="ARBA" id="ARBA00022475"/>
    </source>
</evidence>
<dbReference type="InterPro" id="IPR020846">
    <property type="entry name" value="MFS_dom"/>
</dbReference>
<reference evidence="9 10" key="1">
    <citation type="submission" date="2017-03" db="EMBL/GenBank/DDBJ databases">
        <authorList>
            <person name="Afonso C.L."/>
            <person name="Miller P.J."/>
            <person name="Scott M.A."/>
            <person name="Spackman E."/>
            <person name="Goraichik I."/>
            <person name="Dimitrov K.M."/>
            <person name="Suarez D.L."/>
            <person name="Swayne D.E."/>
        </authorList>
    </citation>
    <scope>NUCLEOTIDE SEQUENCE [LARGE SCALE GENOMIC DNA]</scope>
    <source>
        <strain evidence="10">8(6)</strain>
    </source>
</reference>
<name>A0A2H1IRJ1_BREAU</name>
<feature type="transmembrane region" description="Helical" evidence="7">
    <location>
        <begin position="177"/>
        <end position="199"/>
    </location>
</feature>
<evidence type="ECO:0000256" key="2">
    <source>
        <dbReference type="ARBA" id="ARBA00022448"/>
    </source>
</evidence>
<gene>
    <name evidence="9" type="ORF">BAURA86_00900</name>
</gene>
<feature type="domain" description="Major facilitator superfamily (MFS) profile" evidence="8">
    <location>
        <begin position="24"/>
        <end position="478"/>
    </location>
</feature>
<organism evidence="9 10">
    <name type="scientific">Brevibacterium aurantiacum</name>
    <dbReference type="NCBI Taxonomy" id="273384"/>
    <lineage>
        <taxon>Bacteria</taxon>
        <taxon>Bacillati</taxon>
        <taxon>Actinomycetota</taxon>
        <taxon>Actinomycetes</taxon>
        <taxon>Micrococcales</taxon>
        <taxon>Brevibacteriaceae</taxon>
        <taxon>Brevibacterium</taxon>
    </lineage>
</organism>
<dbReference type="CDD" id="cd17321">
    <property type="entry name" value="MFS_MMR_MDR_like"/>
    <property type="match status" value="1"/>
</dbReference>
<dbReference type="Proteomes" id="UP000234300">
    <property type="component" value="Unassembled WGS sequence"/>
</dbReference>
<feature type="transmembrane region" description="Helical" evidence="7">
    <location>
        <begin position="90"/>
        <end position="108"/>
    </location>
</feature>
<dbReference type="EMBL" id="FXZI01000002">
    <property type="protein sequence ID" value="SMX77806.1"/>
    <property type="molecule type" value="Genomic_DNA"/>
</dbReference>
<evidence type="ECO:0000256" key="5">
    <source>
        <dbReference type="ARBA" id="ARBA00022989"/>
    </source>
</evidence>
<feature type="transmembrane region" description="Helical" evidence="7">
    <location>
        <begin position="152"/>
        <end position="171"/>
    </location>
</feature>
<evidence type="ECO:0000256" key="1">
    <source>
        <dbReference type="ARBA" id="ARBA00004651"/>
    </source>
</evidence>
<feature type="transmembrane region" description="Helical" evidence="7">
    <location>
        <begin position="240"/>
        <end position="258"/>
    </location>
</feature>
<keyword evidence="6 7" id="KW-0472">Membrane</keyword>
<keyword evidence="3" id="KW-1003">Cell membrane</keyword>
<dbReference type="GO" id="GO:0022857">
    <property type="term" value="F:transmembrane transporter activity"/>
    <property type="evidence" value="ECO:0007669"/>
    <property type="project" value="InterPro"/>
</dbReference>
<dbReference type="InterPro" id="IPR036259">
    <property type="entry name" value="MFS_trans_sf"/>
</dbReference>
<dbReference type="Gene3D" id="1.20.1720.10">
    <property type="entry name" value="Multidrug resistance protein D"/>
    <property type="match status" value="1"/>
</dbReference>
<dbReference type="GO" id="GO:0005886">
    <property type="term" value="C:plasma membrane"/>
    <property type="evidence" value="ECO:0007669"/>
    <property type="project" value="UniProtKB-SubCell"/>
</dbReference>
<accession>A0A2H1IRJ1</accession>
<feature type="transmembrane region" description="Helical" evidence="7">
    <location>
        <begin position="415"/>
        <end position="435"/>
    </location>
</feature>
<proteinExistence type="predicted"/>
<dbReference type="AlphaFoldDB" id="A0A2H1IRJ1"/>
<feature type="transmembrane region" description="Helical" evidence="7">
    <location>
        <begin position="455"/>
        <end position="473"/>
    </location>
</feature>
<feature type="transmembrane region" description="Helical" evidence="7">
    <location>
        <begin position="278"/>
        <end position="302"/>
    </location>
</feature>
<dbReference type="PANTHER" id="PTHR42718:SF46">
    <property type="entry name" value="BLR6921 PROTEIN"/>
    <property type="match status" value="1"/>
</dbReference>
<dbReference type="SUPFAM" id="SSF103473">
    <property type="entry name" value="MFS general substrate transporter"/>
    <property type="match status" value="1"/>
</dbReference>
<dbReference type="PROSITE" id="PS50850">
    <property type="entry name" value="MFS"/>
    <property type="match status" value="1"/>
</dbReference>
<keyword evidence="2" id="KW-0813">Transport</keyword>
<sequence length="485" mass="50241">MAATESGGMGIAQGATSPPRTGIALAIIVVMQLMLTIDLMIVTVALPSIGAELNFTEGGLAWVVNAYGLALGGLMLLGGRFGDTFGRRRMFLIGVALFTVASFVGGFAEHDWWFLTCRALQGVGAALAMPNCLALIFGLFPEGPERTKAITISASASSSGAVVGLLLGGVLTTGLSWRWVMFVNVPIGVAIFVLAMVYIREQDRKRGRFDLAGAVTSAVGVALLVYGLSEAGEGGWESPAVWVALIVGAVLFGIFLLIERRAPEPIMPLSLFADRNRVAAYVAAVLVTGTMIGMSFFLTMFVQGPLGFSPLITGVAFLATGLALVAASMFVGSIMKGIGERSTMLIGGLLLVGGYLWLTLLTLESNYWGGILGPLICVGIGMAFTLIPATEMAGADVGATNYGAASSTYNTMQQLGGPIVLAILVAVFQTASHAATSGTGEEVAHRSLEAGMTPGFITAAILAGCVCLVSLLVRRNNSRPATTVA</sequence>